<accession>A0A1Y1W7H4</accession>
<reference evidence="5 6" key="1">
    <citation type="submission" date="2016-07" db="EMBL/GenBank/DDBJ databases">
        <title>Pervasive Adenine N6-methylation of Active Genes in Fungi.</title>
        <authorList>
            <consortium name="DOE Joint Genome Institute"/>
            <person name="Mondo S.J."/>
            <person name="Dannebaum R.O."/>
            <person name="Kuo R.C."/>
            <person name="Labutti K."/>
            <person name="Haridas S."/>
            <person name="Kuo A."/>
            <person name="Salamov A."/>
            <person name="Ahrendt S.R."/>
            <person name="Lipzen A."/>
            <person name="Sullivan W."/>
            <person name="Andreopoulos W.B."/>
            <person name="Clum A."/>
            <person name="Lindquist E."/>
            <person name="Daum C."/>
            <person name="Ramamoorthy G.K."/>
            <person name="Gryganskyi A."/>
            <person name="Culley D."/>
            <person name="Magnuson J.K."/>
            <person name="James T.Y."/>
            <person name="O'Malley M.A."/>
            <person name="Stajich J.E."/>
            <person name="Spatafora J.W."/>
            <person name="Visel A."/>
            <person name="Grigoriev I.V."/>
        </authorList>
    </citation>
    <scope>NUCLEOTIDE SEQUENCE [LARGE SCALE GENOMIC DNA]</scope>
    <source>
        <strain evidence="5 6">ATCC 12442</strain>
    </source>
</reference>
<dbReference type="AlphaFoldDB" id="A0A1Y1W7H4"/>
<dbReference type="Gene3D" id="2.40.40.10">
    <property type="entry name" value="RlpA-like domain"/>
    <property type="match status" value="1"/>
</dbReference>
<dbReference type="STRING" id="61395.A0A1Y1W7H4"/>
<organism evidence="5 6">
    <name type="scientific">Linderina pennispora</name>
    <dbReference type="NCBI Taxonomy" id="61395"/>
    <lineage>
        <taxon>Eukaryota</taxon>
        <taxon>Fungi</taxon>
        <taxon>Fungi incertae sedis</taxon>
        <taxon>Zoopagomycota</taxon>
        <taxon>Kickxellomycotina</taxon>
        <taxon>Kickxellomycetes</taxon>
        <taxon>Kickxellales</taxon>
        <taxon>Kickxellaceae</taxon>
        <taxon>Linderina</taxon>
    </lineage>
</organism>
<keyword evidence="1 3" id="KW-0732">Signal</keyword>
<dbReference type="InterPro" id="IPR036908">
    <property type="entry name" value="RlpA-like_sf"/>
</dbReference>
<dbReference type="Pfam" id="PF03330">
    <property type="entry name" value="DPBB_1"/>
    <property type="match status" value="1"/>
</dbReference>
<sequence length="169" mass="17886">MKLLFVVAFVAATLSAVSALPVEEPTPIAANVVAFNKRKATSTKLKTTSTTKHKTTSTSKPQPTSPSGQMFSGDATYFTPDTGACGKPNKSSDLIAALNKPQYGNVDKKSPECGKCALVKGPLGQVKVQIVDACPECKHGSLDLSPTAFEKIAKKKDGRVKITWSWVAC</sequence>
<dbReference type="PANTHER" id="PTHR31836">
    <property type="match status" value="1"/>
</dbReference>
<feature type="signal peptide" evidence="3">
    <location>
        <begin position="1"/>
        <end position="19"/>
    </location>
</feature>
<dbReference type="CDD" id="cd22272">
    <property type="entry name" value="DPBB_EXLX1-like"/>
    <property type="match status" value="1"/>
</dbReference>
<name>A0A1Y1W7H4_9FUNG</name>
<proteinExistence type="predicted"/>
<feature type="chain" id="PRO_5013028097" description="RlpA-like protein double-psi beta-barrel domain-containing protein" evidence="3">
    <location>
        <begin position="20"/>
        <end position="169"/>
    </location>
</feature>
<dbReference type="RefSeq" id="XP_040743178.1">
    <property type="nucleotide sequence ID" value="XM_040887617.1"/>
</dbReference>
<evidence type="ECO:0000259" key="4">
    <source>
        <dbReference type="Pfam" id="PF03330"/>
    </source>
</evidence>
<evidence type="ECO:0000313" key="5">
    <source>
        <dbReference type="EMBL" id="ORX69490.1"/>
    </source>
</evidence>
<dbReference type="SUPFAM" id="SSF50685">
    <property type="entry name" value="Barwin-like endoglucanases"/>
    <property type="match status" value="1"/>
</dbReference>
<feature type="domain" description="RlpA-like protein double-psi beta-barrel" evidence="4">
    <location>
        <begin position="75"/>
        <end position="163"/>
    </location>
</feature>
<dbReference type="InterPro" id="IPR009009">
    <property type="entry name" value="RlpA-like_DPBB"/>
</dbReference>
<evidence type="ECO:0000313" key="6">
    <source>
        <dbReference type="Proteomes" id="UP000193922"/>
    </source>
</evidence>
<feature type="region of interest" description="Disordered" evidence="2">
    <location>
        <begin position="43"/>
        <end position="76"/>
    </location>
</feature>
<feature type="compositionally biased region" description="Low complexity" evidence="2">
    <location>
        <begin position="43"/>
        <end position="67"/>
    </location>
</feature>
<dbReference type="Proteomes" id="UP000193922">
    <property type="component" value="Unassembled WGS sequence"/>
</dbReference>
<comment type="caution">
    <text evidence="5">The sequence shown here is derived from an EMBL/GenBank/DDBJ whole genome shotgun (WGS) entry which is preliminary data.</text>
</comment>
<dbReference type="GeneID" id="63804265"/>
<dbReference type="OrthoDB" id="406505at2759"/>
<keyword evidence="6" id="KW-1185">Reference proteome</keyword>
<dbReference type="PANTHER" id="PTHR31836:SF21">
    <property type="entry name" value="EXPANSIN-LIKE PROTEIN 7"/>
    <property type="match status" value="1"/>
</dbReference>
<evidence type="ECO:0000256" key="3">
    <source>
        <dbReference type="SAM" id="SignalP"/>
    </source>
</evidence>
<evidence type="ECO:0000256" key="2">
    <source>
        <dbReference type="SAM" id="MobiDB-lite"/>
    </source>
</evidence>
<dbReference type="EMBL" id="MCFD01000007">
    <property type="protein sequence ID" value="ORX69490.1"/>
    <property type="molecule type" value="Genomic_DNA"/>
</dbReference>
<gene>
    <name evidence="5" type="ORF">DL89DRAFT_267694</name>
</gene>
<evidence type="ECO:0000256" key="1">
    <source>
        <dbReference type="ARBA" id="ARBA00022729"/>
    </source>
</evidence>
<dbReference type="InterPro" id="IPR051477">
    <property type="entry name" value="Expansin_CellWall"/>
</dbReference>
<protein>
    <recommendedName>
        <fullName evidence="4">RlpA-like protein double-psi beta-barrel domain-containing protein</fullName>
    </recommendedName>
</protein>